<organism evidence="1 2">
    <name type="scientific">Siminovitchia terrae</name>
    <name type="common">Bacillus terrae</name>
    <dbReference type="NCBI Taxonomy" id="1914933"/>
    <lineage>
        <taxon>Bacteria</taxon>
        <taxon>Bacillati</taxon>
        <taxon>Bacillota</taxon>
        <taxon>Bacilli</taxon>
        <taxon>Bacillales</taxon>
        <taxon>Bacillaceae</taxon>
        <taxon>Siminovitchia</taxon>
    </lineage>
</organism>
<dbReference type="EMBL" id="BORJ01000003">
    <property type="protein sequence ID" value="GIN95696.1"/>
    <property type="molecule type" value="Genomic_DNA"/>
</dbReference>
<gene>
    <name evidence="1" type="ORF">J6TS1_15660</name>
</gene>
<evidence type="ECO:0000313" key="2">
    <source>
        <dbReference type="Proteomes" id="UP000680670"/>
    </source>
</evidence>
<protein>
    <submittedName>
        <fullName evidence="1">Uncharacterized protein</fullName>
    </submittedName>
</protein>
<evidence type="ECO:0000313" key="1">
    <source>
        <dbReference type="EMBL" id="GIN95696.1"/>
    </source>
</evidence>
<comment type="caution">
    <text evidence="1">The sequence shown here is derived from an EMBL/GenBank/DDBJ whole genome shotgun (WGS) entry which is preliminary data.</text>
</comment>
<name>A0ABQ4KVQ5_SIMTE</name>
<keyword evidence="2" id="KW-1185">Reference proteome</keyword>
<sequence length="74" mass="8357">MIAKKMSEILSTACSTFGINCSKVKLFSLFIYASSDFSTFILNDSSFEIYLENARLYDKLRLLGIAYWGSIHTA</sequence>
<reference evidence="1 2" key="1">
    <citation type="submission" date="2021-03" db="EMBL/GenBank/DDBJ databases">
        <title>Antimicrobial resistance genes in bacteria isolated from Japanese honey, and their potential for conferring macrolide and lincosamide resistance in the American foulbrood pathogen Paenibacillus larvae.</title>
        <authorList>
            <person name="Okamoto M."/>
            <person name="Kumagai M."/>
            <person name="Kanamori H."/>
            <person name="Takamatsu D."/>
        </authorList>
    </citation>
    <scope>NUCLEOTIDE SEQUENCE [LARGE SCALE GENOMIC DNA]</scope>
    <source>
        <strain evidence="1 2">J6TS1</strain>
    </source>
</reference>
<dbReference type="Proteomes" id="UP000680670">
    <property type="component" value="Unassembled WGS sequence"/>
</dbReference>
<accession>A0ABQ4KVQ5</accession>
<proteinExistence type="predicted"/>